<name>A0A401RWF8_CHIPU</name>
<dbReference type="STRING" id="137246.A0A401RWF8"/>
<protein>
    <recommendedName>
        <fullName evidence="3">Ras-associating domain-containing protein</fullName>
    </recommendedName>
</protein>
<dbReference type="AlphaFoldDB" id="A0A401RWF8"/>
<organism evidence="4 5">
    <name type="scientific">Chiloscyllium punctatum</name>
    <name type="common">Brownbanded bambooshark</name>
    <name type="synonym">Hemiscyllium punctatum</name>
    <dbReference type="NCBI Taxonomy" id="137246"/>
    <lineage>
        <taxon>Eukaryota</taxon>
        <taxon>Metazoa</taxon>
        <taxon>Chordata</taxon>
        <taxon>Craniata</taxon>
        <taxon>Vertebrata</taxon>
        <taxon>Chondrichthyes</taxon>
        <taxon>Elasmobranchii</taxon>
        <taxon>Galeomorphii</taxon>
        <taxon>Galeoidea</taxon>
        <taxon>Orectolobiformes</taxon>
        <taxon>Hemiscylliidae</taxon>
        <taxon>Chiloscyllium</taxon>
    </lineage>
</organism>
<feature type="region of interest" description="Disordered" evidence="2">
    <location>
        <begin position="360"/>
        <end position="408"/>
    </location>
</feature>
<reference evidence="4 5" key="1">
    <citation type="journal article" date="2018" name="Nat. Ecol. Evol.">
        <title>Shark genomes provide insights into elasmobranch evolution and the origin of vertebrates.</title>
        <authorList>
            <person name="Hara Y"/>
            <person name="Yamaguchi K"/>
            <person name="Onimaru K"/>
            <person name="Kadota M"/>
            <person name="Koyanagi M"/>
            <person name="Keeley SD"/>
            <person name="Tatsumi K"/>
            <person name="Tanaka K"/>
            <person name="Motone F"/>
            <person name="Kageyama Y"/>
            <person name="Nozu R"/>
            <person name="Adachi N"/>
            <person name="Nishimura O"/>
            <person name="Nakagawa R"/>
            <person name="Tanegashima C"/>
            <person name="Kiyatake I"/>
            <person name="Matsumoto R"/>
            <person name="Murakumo K"/>
            <person name="Nishida K"/>
            <person name="Terakita A"/>
            <person name="Kuratani S"/>
            <person name="Sato K"/>
            <person name="Hyodo S Kuraku.S."/>
        </authorList>
    </citation>
    <scope>NUCLEOTIDE SEQUENCE [LARGE SCALE GENOMIC DNA]</scope>
</reference>
<keyword evidence="1" id="KW-0175">Coiled coil</keyword>
<evidence type="ECO:0000256" key="1">
    <source>
        <dbReference type="SAM" id="Coils"/>
    </source>
</evidence>
<proteinExistence type="predicted"/>
<evidence type="ECO:0000259" key="3">
    <source>
        <dbReference type="PROSITE" id="PS50200"/>
    </source>
</evidence>
<sequence>MGSPEGTELSVWVCQEEKVVCGLTKRTSCAQVVRALLRDHLAHAGDTRLLHAPPRDYCLAEKWRGFERLLPPATKLLRLWLAWGPERRNVRFVLVKWDARLPLPGLRSAEAKVVPSSSGGGGGQPAERRPAARSVRDLPRDKQRRMVRKAFRKLAKMKRLRQGRERMETLAHLIVSQDHTIRQQLSRLRELDGDIERFEGRLHSERVQSDGQNYVQETYLVEGGQLQEYLERSEAVGRLEEELERRRDTVQRLSEELEREQLWHADSGPERPEDEEGGGEDDDLRLQGELERSAWRARQLGRSLADVQQRLQQQEAELREKAEEYERLARQLERLSLGEEAAVAEDSGGEAPALCRGSAEGLAKCPPESGFASSEVNDTDSDTGISSTHSQDSEPPCVGVFPSPQNYL</sequence>
<feature type="region of interest" description="Disordered" evidence="2">
    <location>
        <begin position="111"/>
        <end position="139"/>
    </location>
</feature>
<dbReference type="OMA" id="QISVWVC"/>
<dbReference type="InterPro" id="IPR029071">
    <property type="entry name" value="Ubiquitin-like_domsf"/>
</dbReference>
<feature type="compositionally biased region" description="Acidic residues" evidence="2">
    <location>
        <begin position="272"/>
        <end position="283"/>
    </location>
</feature>
<dbReference type="SMART" id="SM00314">
    <property type="entry name" value="RA"/>
    <property type="match status" value="1"/>
</dbReference>
<feature type="coiled-coil region" evidence="1">
    <location>
        <begin position="297"/>
        <end position="338"/>
    </location>
</feature>
<feature type="compositionally biased region" description="Polar residues" evidence="2">
    <location>
        <begin position="371"/>
        <end position="390"/>
    </location>
</feature>
<keyword evidence="5" id="KW-1185">Reference proteome</keyword>
<feature type="domain" description="Ras-associating" evidence="3">
    <location>
        <begin position="5"/>
        <end position="99"/>
    </location>
</feature>
<dbReference type="OrthoDB" id="10034447at2759"/>
<dbReference type="PANTHER" id="PTHR15286:SF10">
    <property type="entry name" value="RAS ASSOCIATION DOMAIN-CONTAINING PROTEIN 9"/>
    <property type="match status" value="1"/>
</dbReference>
<feature type="compositionally biased region" description="Basic and acidic residues" evidence="2">
    <location>
        <begin position="257"/>
        <end position="271"/>
    </location>
</feature>
<evidence type="ECO:0000313" key="5">
    <source>
        <dbReference type="Proteomes" id="UP000287033"/>
    </source>
</evidence>
<comment type="caution">
    <text evidence="4">The sequence shown here is derived from an EMBL/GenBank/DDBJ whole genome shotgun (WGS) entry which is preliminary data.</text>
</comment>
<dbReference type="PROSITE" id="PS50200">
    <property type="entry name" value="RA"/>
    <property type="match status" value="1"/>
</dbReference>
<evidence type="ECO:0000256" key="2">
    <source>
        <dbReference type="SAM" id="MobiDB-lite"/>
    </source>
</evidence>
<dbReference type="InterPro" id="IPR033593">
    <property type="entry name" value="N-RASSF"/>
</dbReference>
<feature type="region of interest" description="Disordered" evidence="2">
    <location>
        <begin position="257"/>
        <end position="285"/>
    </location>
</feature>
<evidence type="ECO:0000313" key="4">
    <source>
        <dbReference type="EMBL" id="GCC22459.1"/>
    </source>
</evidence>
<dbReference type="Gene3D" id="3.10.20.90">
    <property type="entry name" value="Phosphatidylinositol 3-kinase Catalytic Subunit, Chain A, domain 1"/>
    <property type="match status" value="1"/>
</dbReference>
<dbReference type="PANTHER" id="PTHR15286">
    <property type="entry name" value="RAS-ASSOCIATING DOMAIN CONTAINING PROTEIN"/>
    <property type="match status" value="1"/>
</dbReference>
<dbReference type="GO" id="GO:0007165">
    <property type="term" value="P:signal transduction"/>
    <property type="evidence" value="ECO:0007669"/>
    <property type="project" value="InterPro"/>
</dbReference>
<dbReference type="Pfam" id="PF00788">
    <property type="entry name" value="RA"/>
    <property type="match status" value="1"/>
</dbReference>
<gene>
    <name evidence="4" type="ORF">chiPu_0000847</name>
</gene>
<dbReference type="SUPFAM" id="SSF54236">
    <property type="entry name" value="Ubiquitin-like"/>
    <property type="match status" value="1"/>
</dbReference>
<dbReference type="EMBL" id="BEZZ01000011">
    <property type="protein sequence ID" value="GCC22459.1"/>
    <property type="molecule type" value="Genomic_DNA"/>
</dbReference>
<accession>A0A401RWF8</accession>
<dbReference type="Proteomes" id="UP000287033">
    <property type="component" value="Unassembled WGS sequence"/>
</dbReference>
<dbReference type="InterPro" id="IPR000159">
    <property type="entry name" value="RA_dom"/>
</dbReference>
<feature type="compositionally biased region" description="Basic and acidic residues" evidence="2">
    <location>
        <begin position="126"/>
        <end position="139"/>
    </location>
</feature>